<gene>
    <name evidence="1" type="ORF">GMARGA_LOCUS34807</name>
</gene>
<feature type="non-terminal residue" evidence="1">
    <location>
        <position position="47"/>
    </location>
</feature>
<evidence type="ECO:0000313" key="2">
    <source>
        <dbReference type="Proteomes" id="UP000789901"/>
    </source>
</evidence>
<sequence length="47" mass="5462">IISNLKGTNSKKVEKFLKVEETDLTNNEVTINQENLKEIQMLLMEKL</sequence>
<evidence type="ECO:0000313" key="1">
    <source>
        <dbReference type="EMBL" id="CAG8840213.1"/>
    </source>
</evidence>
<reference evidence="1 2" key="1">
    <citation type="submission" date="2021-06" db="EMBL/GenBank/DDBJ databases">
        <authorList>
            <person name="Kallberg Y."/>
            <person name="Tangrot J."/>
            <person name="Rosling A."/>
        </authorList>
    </citation>
    <scope>NUCLEOTIDE SEQUENCE [LARGE SCALE GENOMIC DNA]</scope>
    <source>
        <strain evidence="1 2">120-4 pot B 10/14</strain>
    </source>
</reference>
<dbReference type="EMBL" id="CAJVQB010062368">
    <property type="protein sequence ID" value="CAG8840213.1"/>
    <property type="molecule type" value="Genomic_DNA"/>
</dbReference>
<comment type="caution">
    <text evidence="1">The sequence shown here is derived from an EMBL/GenBank/DDBJ whole genome shotgun (WGS) entry which is preliminary data.</text>
</comment>
<keyword evidence="2" id="KW-1185">Reference proteome</keyword>
<protein>
    <submittedName>
        <fullName evidence="1">40332_t:CDS:1</fullName>
    </submittedName>
</protein>
<dbReference type="Proteomes" id="UP000789901">
    <property type="component" value="Unassembled WGS sequence"/>
</dbReference>
<feature type="non-terminal residue" evidence="1">
    <location>
        <position position="1"/>
    </location>
</feature>
<accession>A0ABN7WT39</accession>
<organism evidence="1 2">
    <name type="scientific">Gigaspora margarita</name>
    <dbReference type="NCBI Taxonomy" id="4874"/>
    <lineage>
        <taxon>Eukaryota</taxon>
        <taxon>Fungi</taxon>
        <taxon>Fungi incertae sedis</taxon>
        <taxon>Mucoromycota</taxon>
        <taxon>Glomeromycotina</taxon>
        <taxon>Glomeromycetes</taxon>
        <taxon>Diversisporales</taxon>
        <taxon>Gigasporaceae</taxon>
        <taxon>Gigaspora</taxon>
    </lineage>
</organism>
<proteinExistence type="predicted"/>
<name>A0ABN7WT39_GIGMA</name>